<sequence length="1152" mass="123931">MRKLHHDIKRLTVKFHEVQWFGLSWSIARAIKALSLLAIITASVAYGQFTAGVQGSVQDSTGASIPGATVTLTNNDNQIAQSTTSDSNGVFRFASLGPGNYTVAVSAKGFSSAQTSITLNAGETRNVPLSLTIGQVSTNVTVTSQAPLLDTSDSRNQQTLDQTALENLPLASRNPTALITLTPGVTGLGASTATNFNPENYVDASANGRGQNGNMYVVDGLDVTSSIRPGVVNLTPNVDSLAETTVQTNTYDVEYGRASSLQTVMSTRAGTDQYHGFASEYYTYQGLQARGEFGVPQPLKLAPYHTNNLSFGVGGPVIPKHKFFFFITYEPYLSLTSNGSSLQTYEDPAFVNFAQSVQPNSPEVKLLAKYAPSNATFRNVLQTAEQAFGPQDPVANKGCGTPSTDNIPCGTAVFDQGNFNSSSYNNSKQYSVRIDKYFSKDRVYGLFYRDTIKTGGPAVRPAFNTTNNYYTFSLQGNETHTFSPSTLNEAFMGYNRIEGFSPSSGLFTVPVVNVTGLGVGFGDGFALGDYIQHSYHWRDVLTHIQGAHTIKAGYEGWHGDDLAYFAGAYGQPTINYTNMIDLINDNPYSESGLAYNPVTGKPADRNYGYQETTGGGFIEDTWKTTRKLTLNYGIRYDNFGNPYVALKGTVLANFHTGNGAAFADRIANGVMTQQNHVFNHDLNWNFSPRGGFAYDPFGDGAWVVRGGIGLYHDFFTLGNAENGLGSNPPGPIVPTFYNNGSTAAPIFGYGTQNTYPFGFPYPAFQGRPLDAKGGIVGAQIGVGGVDVNLKSPSTLNWSLTVEHAITRDMVASIGYVGSHSQDLVTGGGNENATSYGNDVNAFSGDLIAHPNFTSSGAYSGSGTQTRLNTSFGGMTYSFNGAIANYQALILAVKGRFARRGFVTASYTHGKSMDDWQNYPIAYPYSQFYAPSPWDVPNRFSLGLSYLLPGDKLSNSLARHVLGGWTVAGTTVLQSGYPFTVTTNAPLAVSTTAADGAVLTSANYQAEQAAGNLRFAPGSGDFNADGDNNDYPSVTSYKQKHSRKDYEVGHGIFPTCPGGVLPCGQFVLPQLGQEGNQTPNQFRDPGYADTDLTLKKVTRIWEGINLELRLDTFNLFNRVNLNGVDTNLPDGSFGQSSSTNPPRNMLLGARLDF</sequence>
<gene>
    <name evidence="2" type="ORF">C7378_0306</name>
</gene>
<evidence type="ECO:0000313" key="2">
    <source>
        <dbReference type="EMBL" id="TCK75323.1"/>
    </source>
</evidence>
<dbReference type="Gene3D" id="2.60.40.1120">
    <property type="entry name" value="Carboxypeptidase-like, regulatory domain"/>
    <property type="match status" value="1"/>
</dbReference>
<dbReference type="EMBL" id="SMGK01000001">
    <property type="protein sequence ID" value="TCK75323.1"/>
    <property type="molecule type" value="Genomic_DNA"/>
</dbReference>
<dbReference type="GO" id="GO:0009279">
    <property type="term" value="C:cell outer membrane"/>
    <property type="evidence" value="ECO:0007669"/>
    <property type="project" value="TreeGrafter"/>
</dbReference>
<dbReference type="Proteomes" id="UP000295210">
    <property type="component" value="Unassembled WGS sequence"/>
</dbReference>
<dbReference type="Pfam" id="PF25183">
    <property type="entry name" value="OMP_b-brl_4"/>
    <property type="match status" value="1"/>
</dbReference>
<dbReference type="InterPro" id="IPR039426">
    <property type="entry name" value="TonB-dep_rcpt-like"/>
</dbReference>
<keyword evidence="2" id="KW-0121">Carboxypeptidase</keyword>
<dbReference type="SUPFAM" id="SSF56935">
    <property type="entry name" value="Porins"/>
    <property type="match status" value="1"/>
</dbReference>
<keyword evidence="2" id="KW-0645">Protease</keyword>
<evidence type="ECO:0000259" key="1">
    <source>
        <dbReference type="Pfam" id="PF25183"/>
    </source>
</evidence>
<dbReference type="RefSeq" id="WP_131990988.1">
    <property type="nucleotide sequence ID" value="NZ_SMGK01000001.1"/>
</dbReference>
<dbReference type="PANTHER" id="PTHR30069:SF46">
    <property type="entry name" value="OAR PROTEIN"/>
    <property type="match status" value="1"/>
</dbReference>
<proteinExistence type="predicted"/>
<dbReference type="InterPro" id="IPR057601">
    <property type="entry name" value="Oar-like_b-barrel"/>
</dbReference>
<dbReference type="GO" id="GO:0044718">
    <property type="term" value="P:siderophore transmembrane transport"/>
    <property type="evidence" value="ECO:0007669"/>
    <property type="project" value="TreeGrafter"/>
</dbReference>
<protein>
    <submittedName>
        <fullName evidence="2">Carboxypeptidase family protein</fullName>
    </submittedName>
</protein>
<evidence type="ECO:0000313" key="3">
    <source>
        <dbReference type="Proteomes" id="UP000295210"/>
    </source>
</evidence>
<dbReference type="PANTHER" id="PTHR30069">
    <property type="entry name" value="TONB-DEPENDENT OUTER MEMBRANE RECEPTOR"/>
    <property type="match status" value="1"/>
</dbReference>
<reference evidence="2 3" key="1">
    <citation type="submission" date="2019-03" db="EMBL/GenBank/DDBJ databases">
        <title>Genomic Encyclopedia of Type Strains, Phase IV (KMG-IV): sequencing the most valuable type-strain genomes for metagenomic binning, comparative biology and taxonomic classification.</title>
        <authorList>
            <person name="Goeker M."/>
        </authorList>
    </citation>
    <scope>NUCLEOTIDE SEQUENCE [LARGE SCALE GENOMIC DNA]</scope>
    <source>
        <strain evidence="2 3">DSM 103428</strain>
    </source>
</reference>
<keyword evidence="2" id="KW-0378">Hydrolase</keyword>
<dbReference type="AlphaFoldDB" id="A0A4R1LEQ5"/>
<feature type="domain" description="TonB-dependent transporter Oar-like beta-barrel" evidence="1">
    <location>
        <begin position="266"/>
        <end position="1144"/>
    </location>
</feature>
<keyword evidence="3" id="KW-1185">Reference proteome</keyword>
<dbReference type="OrthoDB" id="97893at2"/>
<dbReference type="GO" id="GO:0015344">
    <property type="term" value="F:siderophore uptake transmembrane transporter activity"/>
    <property type="evidence" value="ECO:0007669"/>
    <property type="project" value="TreeGrafter"/>
</dbReference>
<accession>A0A4R1LEQ5</accession>
<name>A0A4R1LEQ5_9BACT</name>
<dbReference type="GO" id="GO:0004180">
    <property type="term" value="F:carboxypeptidase activity"/>
    <property type="evidence" value="ECO:0007669"/>
    <property type="project" value="UniProtKB-KW"/>
</dbReference>
<comment type="caution">
    <text evidence="2">The sequence shown here is derived from an EMBL/GenBank/DDBJ whole genome shotgun (WGS) entry which is preliminary data.</text>
</comment>
<dbReference type="SUPFAM" id="SSF49464">
    <property type="entry name" value="Carboxypeptidase regulatory domain-like"/>
    <property type="match status" value="1"/>
</dbReference>
<dbReference type="Pfam" id="PF13620">
    <property type="entry name" value="CarboxypepD_reg"/>
    <property type="match status" value="1"/>
</dbReference>
<organism evidence="2 3">
    <name type="scientific">Acidipila rosea</name>
    <dbReference type="NCBI Taxonomy" id="768535"/>
    <lineage>
        <taxon>Bacteria</taxon>
        <taxon>Pseudomonadati</taxon>
        <taxon>Acidobacteriota</taxon>
        <taxon>Terriglobia</taxon>
        <taxon>Terriglobales</taxon>
        <taxon>Acidobacteriaceae</taxon>
        <taxon>Acidipila</taxon>
    </lineage>
</organism>
<dbReference type="InterPro" id="IPR008969">
    <property type="entry name" value="CarboxyPept-like_regulatory"/>
</dbReference>